<dbReference type="SUPFAM" id="SSF53850">
    <property type="entry name" value="Periplasmic binding protein-like II"/>
    <property type="match status" value="1"/>
</dbReference>
<dbReference type="PIRSF" id="PIRSF002741">
    <property type="entry name" value="MppA"/>
    <property type="match status" value="1"/>
</dbReference>
<dbReference type="PANTHER" id="PTHR30290:SF81">
    <property type="entry name" value="OLIGOPEPTIDE-BINDING PROTEIN OPPA"/>
    <property type="match status" value="1"/>
</dbReference>
<dbReference type="EMBL" id="CP060635">
    <property type="protein sequence ID" value="QNM10382.1"/>
    <property type="molecule type" value="Genomic_DNA"/>
</dbReference>
<dbReference type="PANTHER" id="PTHR30290">
    <property type="entry name" value="PERIPLASMIC BINDING COMPONENT OF ABC TRANSPORTER"/>
    <property type="match status" value="1"/>
</dbReference>
<feature type="compositionally biased region" description="Low complexity" evidence="1">
    <location>
        <begin position="18"/>
        <end position="34"/>
    </location>
</feature>
<protein>
    <submittedName>
        <fullName evidence="3">Peptide-binding protein</fullName>
    </submittedName>
</protein>
<evidence type="ECO:0000256" key="1">
    <source>
        <dbReference type="SAM" id="MobiDB-lite"/>
    </source>
</evidence>
<organism evidence="3 4">
    <name type="scientific">Wansuia hejianensis</name>
    <dbReference type="NCBI Taxonomy" id="2763667"/>
    <lineage>
        <taxon>Bacteria</taxon>
        <taxon>Bacillati</taxon>
        <taxon>Bacillota</taxon>
        <taxon>Clostridia</taxon>
        <taxon>Lachnospirales</taxon>
        <taxon>Lachnospiraceae</taxon>
        <taxon>Wansuia</taxon>
    </lineage>
</organism>
<dbReference type="Proteomes" id="UP000515860">
    <property type="component" value="Chromosome"/>
</dbReference>
<dbReference type="InterPro" id="IPR039424">
    <property type="entry name" value="SBP_5"/>
</dbReference>
<evidence type="ECO:0000313" key="3">
    <source>
        <dbReference type="EMBL" id="QNM10382.1"/>
    </source>
</evidence>
<dbReference type="GO" id="GO:0042597">
    <property type="term" value="C:periplasmic space"/>
    <property type="evidence" value="ECO:0007669"/>
    <property type="project" value="UniProtKB-ARBA"/>
</dbReference>
<dbReference type="GO" id="GO:0015833">
    <property type="term" value="P:peptide transport"/>
    <property type="evidence" value="ECO:0007669"/>
    <property type="project" value="TreeGrafter"/>
</dbReference>
<dbReference type="Gene3D" id="3.40.190.10">
    <property type="entry name" value="Periplasmic binding protein-like II"/>
    <property type="match status" value="1"/>
</dbReference>
<reference evidence="3 4" key="1">
    <citation type="submission" date="2020-08" db="EMBL/GenBank/DDBJ databases">
        <authorList>
            <person name="Liu C."/>
            <person name="Sun Q."/>
        </authorList>
    </citation>
    <scope>NUCLEOTIDE SEQUENCE [LARGE SCALE GENOMIC DNA]</scope>
    <source>
        <strain evidence="3 4">NSJ-29</strain>
    </source>
</reference>
<accession>A0A7G9GHV0</accession>
<gene>
    <name evidence="3" type="ORF">H9Q79_01240</name>
</gene>
<name>A0A7G9GHV0_9FIRM</name>
<dbReference type="InterPro" id="IPR030678">
    <property type="entry name" value="Peptide/Ni-bd"/>
</dbReference>
<sequence length="519" mass="56261">MALAAGLTACGTGKGENTASSPSADTSSDAAAASQDEGTEESHINMALFTYIEGLDPAEGWGGWNLTRCGVGETLITVNEDMEFEGQLADEWEQLDDVTYRVHIRQGVKFSNGTELTPEIVKASLERSIEQNSRGGALKLASIEVDGENLIFTTEEPFSAFIANLTEPMYCIIDTTADLEEAASKPVCTGPYMVTEYVSEEKIELAVNENYWGDIPSIETITALNIGSDTKTEAILAGDIDLAQGASNTTLSQLEGVDDIELATVTGTRESDIVFNCAEGSKLSDVKLRQALSYATDREVVAEVAGNGYAQPLGTAFPDTVGYDSDKVTGQSHDPDKAAELLKEAGYEDTDGNGFVEKDGQELVITISLSSSSSTAVSEALQDLWQTAGVHTEIEMLENVKDKRDSGDFDVIFDGWQTVNAGDGQYYLASRWQTGGTDNYGKYSSEEFDAVMKKLDEAFDQEERVEAFVEAQQILADDCPCLWLYANDNITLINTEKVNNVTMFPIDYYLVTPEWSAGK</sequence>
<feature type="region of interest" description="Disordered" evidence="1">
    <location>
        <begin position="1"/>
        <end position="39"/>
    </location>
</feature>
<evidence type="ECO:0000259" key="2">
    <source>
        <dbReference type="Pfam" id="PF00496"/>
    </source>
</evidence>
<evidence type="ECO:0000313" key="4">
    <source>
        <dbReference type="Proteomes" id="UP000515860"/>
    </source>
</evidence>
<dbReference type="KEGG" id="whj:H9Q79_01240"/>
<feature type="domain" description="Solute-binding protein family 5" evidence="2">
    <location>
        <begin position="83"/>
        <end position="436"/>
    </location>
</feature>
<dbReference type="GO" id="GO:1904680">
    <property type="term" value="F:peptide transmembrane transporter activity"/>
    <property type="evidence" value="ECO:0007669"/>
    <property type="project" value="TreeGrafter"/>
</dbReference>
<dbReference type="Gene3D" id="3.10.105.10">
    <property type="entry name" value="Dipeptide-binding Protein, Domain 3"/>
    <property type="match status" value="1"/>
</dbReference>
<feature type="compositionally biased region" description="Low complexity" evidence="1">
    <location>
        <begin position="1"/>
        <end position="11"/>
    </location>
</feature>
<dbReference type="InterPro" id="IPR000914">
    <property type="entry name" value="SBP_5_dom"/>
</dbReference>
<dbReference type="AlphaFoldDB" id="A0A7G9GHV0"/>
<dbReference type="Pfam" id="PF00496">
    <property type="entry name" value="SBP_bac_5"/>
    <property type="match status" value="1"/>
</dbReference>
<proteinExistence type="predicted"/>
<keyword evidence="4" id="KW-1185">Reference proteome</keyword>
<dbReference type="GO" id="GO:0043190">
    <property type="term" value="C:ATP-binding cassette (ABC) transporter complex"/>
    <property type="evidence" value="ECO:0007669"/>
    <property type="project" value="InterPro"/>
</dbReference>